<evidence type="ECO:0000313" key="1">
    <source>
        <dbReference type="EMBL" id="MBU3065873.1"/>
    </source>
</evidence>
<accession>A0ABS6B6V1</accession>
<keyword evidence="2" id="KW-1185">Reference proteome</keyword>
<dbReference type="RefSeq" id="WP_215921940.1">
    <property type="nucleotide sequence ID" value="NZ_JAHKNI010000012.1"/>
</dbReference>
<dbReference type="EMBL" id="JAHKNI010000012">
    <property type="protein sequence ID" value="MBU3065873.1"/>
    <property type="molecule type" value="Genomic_DNA"/>
</dbReference>
<sequence length="52" mass="5668">MNVLMIQGILVDPDWDGELTAEDERGLTPLFSSHVIPYGGAELNMNNRLAPG</sequence>
<organism evidence="1 2">
    <name type="scientific">Nocardia albiluteola</name>
    <dbReference type="NCBI Taxonomy" id="2842303"/>
    <lineage>
        <taxon>Bacteria</taxon>
        <taxon>Bacillati</taxon>
        <taxon>Actinomycetota</taxon>
        <taxon>Actinomycetes</taxon>
        <taxon>Mycobacteriales</taxon>
        <taxon>Nocardiaceae</taxon>
        <taxon>Nocardia</taxon>
    </lineage>
</organism>
<dbReference type="Proteomes" id="UP000733379">
    <property type="component" value="Unassembled WGS sequence"/>
</dbReference>
<protein>
    <recommendedName>
        <fullName evidence="3">Tn3 transposase DDE domain-containing protein</fullName>
    </recommendedName>
</protein>
<evidence type="ECO:0000313" key="2">
    <source>
        <dbReference type="Proteomes" id="UP000733379"/>
    </source>
</evidence>
<reference evidence="1 2" key="1">
    <citation type="submission" date="2021-06" db="EMBL/GenBank/DDBJ databases">
        <title>Actinomycetes sequencing.</title>
        <authorList>
            <person name="Shan Q."/>
        </authorList>
    </citation>
    <scope>NUCLEOTIDE SEQUENCE [LARGE SCALE GENOMIC DNA]</scope>
    <source>
        <strain evidence="1 2">NEAU-G5</strain>
    </source>
</reference>
<gene>
    <name evidence="1" type="ORF">KO481_30665</name>
</gene>
<name>A0ABS6B6V1_9NOCA</name>
<proteinExistence type="predicted"/>
<evidence type="ECO:0008006" key="3">
    <source>
        <dbReference type="Google" id="ProtNLM"/>
    </source>
</evidence>
<comment type="caution">
    <text evidence="1">The sequence shown here is derived from an EMBL/GenBank/DDBJ whole genome shotgun (WGS) entry which is preliminary data.</text>
</comment>